<evidence type="ECO:0000313" key="5">
    <source>
        <dbReference type="Proteomes" id="UP000287609"/>
    </source>
</evidence>
<comment type="similarity">
    <text evidence="1">Belongs to the glycosyl hydrolase 25 family.</text>
</comment>
<dbReference type="PROSITE" id="PS51904">
    <property type="entry name" value="GLYCOSYL_HYDROL_F25_2"/>
    <property type="match status" value="1"/>
</dbReference>
<feature type="domain" description="SLH" evidence="3">
    <location>
        <begin position="453"/>
        <end position="508"/>
    </location>
</feature>
<dbReference type="GO" id="GO:0003796">
    <property type="term" value="F:lysozyme activity"/>
    <property type="evidence" value="ECO:0007669"/>
    <property type="project" value="InterPro"/>
</dbReference>
<keyword evidence="4" id="KW-0378">Hydrolase</keyword>
<dbReference type="EMBL" id="QXGM01000004">
    <property type="protein sequence ID" value="RSX53340.1"/>
    <property type="molecule type" value="Genomic_DNA"/>
</dbReference>
<dbReference type="PANTHER" id="PTHR34135:SF2">
    <property type="entry name" value="LYSOZYME"/>
    <property type="match status" value="1"/>
</dbReference>
<dbReference type="CDD" id="cd06414">
    <property type="entry name" value="GH25_LytC-like"/>
    <property type="match status" value="1"/>
</dbReference>
<dbReference type="OrthoDB" id="287365at2"/>
<dbReference type="InterPro" id="IPR002053">
    <property type="entry name" value="Glyco_hydro_25"/>
</dbReference>
<organism evidence="4 5">
    <name type="scientific">Bifidobacterium dolichotidis</name>
    <dbReference type="NCBI Taxonomy" id="2306976"/>
    <lineage>
        <taxon>Bacteria</taxon>
        <taxon>Bacillati</taxon>
        <taxon>Actinomycetota</taxon>
        <taxon>Actinomycetes</taxon>
        <taxon>Bifidobacteriales</taxon>
        <taxon>Bifidobacteriaceae</taxon>
        <taxon>Bifidobacterium</taxon>
    </lineage>
</organism>
<dbReference type="AlphaFoldDB" id="A0A430FKN0"/>
<reference evidence="4 5" key="1">
    <citation type="submission" date="2018-09" db="EMBL/GenBank/DDBJ databases">
        <title>Characterization of the phylogenetic diversity of five novel species belonging to the genus Bifidobacterium.</title>
        <authorList>
            <person name="Lugli G.A."/>
            <person name="Duranti S."/>
            <person name="Milani C."/>
        </authorList>
    </citation>
    <scope>NUCLEOTIDE SEQUENCE [LARGE SCALE GENOMIC DNA]</scope>
    <source>
        <strain evidence="4 5">2036B</strain>
    </source>
</reference>
<dbReference type="Proteomes" id="UP000287609">
    <property type="component" value="Unassembled WGS sequence"/>
</dbReference>
<name>A0A430FKN0_9BIFI</name>
<protein>
    <submittedName>
        <fullName evidence="4">Glycosyl hydrolase family 25</fullName>
    </submittedName>
</protein>
<evidence type="ECO:0000259" key="3">
    <source>
        <dbReference type="PROSITE" id="PS51272"/>
    </source>
</evidence>
<dbReference type="PROSITE" id="PS51272">
    <property type="entry name" value="SLH"/>
    <property type="match status" value="3"/>
</dbReference>
<dbReference type="GO" id="GO:0009253">
    <property type="term" value="P:peptidoglycan catabolic process"/>
    <property type="evidence" value="ECO:0007669"/>
    <property type="project" value="InterPro"/>
</dbReference>
<dbReference type="InterPro" id="IPR017853">
    <property type="entry name" value="GH"/>
</dbReference>
<dbReference type="GO" id="GO:0016052">
    <property type="term" value="P:carbohydrate catabolic process"/>
    <property type="evidence" value="ECO:0007669"/>
    <property type="project" value="TreeGrafter"/>
</dbReference>
<evidence type="ECO:0000256" key="2">
    <source>
        <dbReference type="SAM" id="MobiDB-lite"/>
    </source>
</evidence>
<proteinExistence type="inferred from homology"/>
<dbReference type="Pfam" id="PF00395">
    <property type="entry name" value="SLH"/>
    <property type="match status" value="3"/>
</dbReference>
<feature type="domain" description="SLH" evidence="3">
    <location>
        <begin position="325"/>
        <end position="388"/>
    </location>
</feature>
<feature type="domain" description="SLH" evidence="3">
    <location>
        <begin position="389"/>
        <end position="452"/>
    </location>
</feature>
<dbReference type="SUPFAM" id="SSF51445">
    <property type="entry name" value="(Trans)glycosidases"/>
    <property type="match status" value="1"/>
</dbReference>
<dbReference type="InterPro" id="IPR001119">
    <property type="entry name" value="SLH_dom"/>
</dbReference>
<accession>A0A430FKN0</accession>
<feature type="region of interest" description="Disordered" evidence="2">
    <location>
        <begin position="87"/>
        <end position="106"/>
    </location>
</feature>
<dbReference type="Pfam" id="PF01183">
    <property type="entry name" value="Glyco_hydro_25"/>
    <property type="match status" value="1"/>
</dbReference>
<sequence>MVNFERIRAFAHRGGSCIAKVFVLTLTPLLAFAMLATLCIPQAFSADGELDPVERCKKPRSATVDRDNAPPNPKHMWERGAVEETAQLTNSDDAAVPESANRPDWEDGYRTVRMGNGEIFSNDAMKIIDVSEHQQIIDWNKVKNSDVDGAILRIGFGVDNLDYCFVLNLEGVRSVNLPYGIYHYSYAYDAEFAKNEAESLANMLQEYGVTDNLLPIYYDLEEYKWPDFPAPTTTEEYVAIVNAFTETMEARGYPNVQVYSYTDYFDTRLNDPSIKNRAGWIAHYDSVLAYDFSATEYNGAHGWQYTSTGSVWGINGSVDVSAFDRMIFTDVNSRTTPHFYDIDWAKKKHIINGFDDGSFGGELSIVRQDMAAFLYRVAGSPDYVPTEEDKQRFSDVNEETPHAKEIWWLAANKITTGFGDGTFRPTDTVIRQDMAAFLYRAAGSPQYVPSEPDKQRFRDVNEQTPHAKEIWWLVANRITTGFRDGTFRPMNTVIRQDMAAFLHRTAER</sequence>
<dbReference type="Gene3D" id="3.20.20.80">
    <property type="entry name" value="Glycosidases"/>
    <property type="match status" value="1"/>
</dbReference>
<evidence type="ECO:0000313" key="4">
    <source>
        <dbReference type="EMBL" id="RSX53340.1"/>
    </source>
</evidence>
<keyword evidence="5" id="KW-1185">Reference proteome</keyword>
<dbReference type="PANTHER" id="PTHR34135">
    <property type="entry name" value="LYSOZYME"/>
    <property type="match status" value="1"/>
</dbReference>
<gene>
    <name evidence="4" type="ORF">D2E26_1382</name>
</gene>
<dbReference type="GO" id="GO:0016998">
    <property type="term" value="P:cell wall macromolecule catabolic process"/>
    <property type="evidence" value="ECO:0007669"/>
    <property type="project" value="InterPro"/>
</dbReference>
<comment type="caution">
    <text evidence="4">The sequence shown here is derived from an EMBL/GenBank/DDBJ whole genome shotgun (WGS) entry which is preliminary data.</text>
</comment>
<evidence type="ECO:0000256" key="1">
    <source>
        <dbReference type="ARBA" id="ARBA00010646"/>
    </source>
</evidence>